<reference evidence="1" key="1">
    <citation type="submission" date="2021-02" db="EMBL/GenBank/DDBJ databases">
        <authorList>
            <person name="Nowell W R."/>
        </authorList>
    </citation>
    <scope>NUCLEOTIDE SEQUENCE</scope>
</reference>
<dbReference type="EMBL" id="CAJNOR010007696">
    <property type="protein sequence ID" value="CAF1621759.1"/>
    <property type="molecule type" value="Genomic_DNA"/>
</dbReference>
<accession>A0A816CHL9</accession>
<organism evidence="1 2">
    <name type="scientific">Adineta ricciae</name>
    <name type="common">Rotifer</name>
    <dbReference type="NCBI Taxonomy" id="249248"/>
    <lineage>
        <taxon>Eukaryota</taxon>
        <taxon>Metazoa</taxon>
        <taxon>Spiralia</taxon>
        <taxon>Gnathifera</taxon>
        <taxon>Rotifera</taxon>
        <taxon>Eurotatoria</taxon>
        <taxon>Bdelloidea</taxon>
        <taxon>Adinetida</taxon>
        <taxon>Adinetidae</taxon>
        <taxon>Adineta</taxon>
    </lineage>
</organism>
<evidence type="ECO:0000313" key="2">
    <source>
        <dbReference type="Proteomes" id="UP000663828"/>
    </source>
</evidence>
<name>A0A816CHL9_ADIRI</name>
<gene>
    <name evidence="1" type="ORF">XAT740_LOCUS50340</name>
</gene>
<sequence>MSNNDATTEESSAHDVEDASSLYRSSEISFYSRKINYQCTPAICIFNHYNKSLYYNFTIIDFILSGPGQQIRSDSWKRNFIGIRPEESRRKSRKTMFWIRRIPVGSDKILYWVRWDYVKLPYPLRLDKGYLYQIGLKPDEFRFAQESVPTVPTSVPDAARRALSMGYLG</sequence>
<feature type="non-terminal residue" evidence="1">
    <location>
        <position position="1"/>
    </location>
</feature>
<protein>
    <submittedName>
        <fullName evidence="1">Uncharacterized protein</fullName>
    </submittedName>
</protein>
<comment type="caution">
    <text evidence="1">The sequence shown here is derived from an EMBL/GenBank/DDBJ whole genome shotgun (WGS) entry which is preliminary data.</text>
</comment>
<keyword evidence="2" id="KW-1185">Reference proteome</keyword>
<evidence type="ECO:0000313" key="1">
    <source>
        <dbReference type="EMBL" id="CAF1621759.1"/>
    </source>
</evidence>
<dbReference type="Proteomes" id="UP000663828">
    <property type="component" value="Unassembled WGS sequence"/>
</dbReference>
<proteinExistence type="predicted"/>
<dbReference type="AlphaFoldDB" id="A0A816CHL9"/>